<accession>A0A1C6S3K0</accession>
<name>A0A1C6S3K0_9ACTN</name>
<reference evidence="1 2" key="1">
    <citation type="submission" date="2016-06" db="EMBL/GenBank/DDBJ databases">
        <authorList>
            <person name="Kjaerup R.B."/>
            <person name="Dalgaard T.S."/>
            <person name="Juul-Madsen H.R."/>
        </authorList>
    </citation>
    <scope>NUCLEOTIDE SEQUENCE [LARGE SCALE GENOMIC DNA]</scope>
    <source>
        <strain evidence="1 2">DSM 43818</strain>
    </source>
</reference>
<organism evidence="1 2">
    <name type="scientific">Micromonospora nigra</name>
    <dbReference type="NCBI Taxonomy" id="145857"/>
    <lineage>
        <taxon>Bacteria</taxon>
        <taxon>Bacillati</taxon>
        <taxon>Actinomycetota</taxon>
        <taxon>Actinomycetes</taxon>
        <taxon>Micromonosporales</taxon>
        <taxon>Micromonosporaceae</taxon>
        <taxon>Micromonospora</taxon>
    </lineage>
</organism>
<dbReference type="EMBL" id="FMHT01000003">
    <property type="protein sequence ID" value="SCL23979.1"/>
    <property type="molecule type" value="Genomic_DNA"/>
</dbReference>
<protein>
    <submittedName>
        <fullName evidence="1">Uncharacterized protein</fullName>
    </submittedName>
</protein>
<evidence type="ECO:0000313" key="1">
    <source>
        <dbReference type="EMBL" id="SCL23979.1"/>
    </source>
</evidence>
<dbReference type="AlphaFoldDB" id="A0A1C6S3K0"/>
<sequence length="66" mass="7296">MTELPTNILTDAGFTADEADDIVQGLVQGIDLHQDTQRTHSVNIDELSPEKKEALERFNMAVAADR</sequence>
<keyword evidence="2" id="KW-1185">Reference proteome</keyword>
<dbReference type="RefSeq" id="WP_091081816.1">
    <property type="nucleotide sequence ID" value="NZ_FMHT01000003.1"/>
</dbReference>
<evidence type="ECO:0000313" key="2">
    <source>
        <dbReference type="Proteomes" id="UP000199699"/>
    </source>
</evidence>
<dbReference type="Proteomes" id="UP000199699">
    <property type="component" value="Unassembled WGS sequence"/>
</dbReference>
<dbReference type="OrthoDB" id="3392831at2"/>
<gene>
    <name evidence="1" type="ORF">GA0070616_2831</name>
</gene>
<proteinExistence type="predicted"/>